<gene>
    <name evidence="7" type="ORF">QO231_06930</name>
</gene>
<dbReference type="InterPro" id="IPR036249">
    <property type="entry name" value="Thioredoxin-like_sf"/>
</dbReference>
<dbReference type="InterPro" id="IPR013766">
    <property type="entry name" value="Thioredoxin_domain"/>
</dbReference>
<dbReference type="Pfam" id="PF08534">
    <property type="entry name" value="Redoxin"/>
    <property type="match status" value="1"/>
</dbReference>
<proteinExistence type="inferred from homology"/>
<dbReference type="InterPro" id="IPR013740">
    <property type="entry name" value="Redoxin"/>
</dbReference>
<evidence type="ECO:0000256" key="3">
    <source>
        <dbReference type="ARBA" id="ARBA00022748"/>
    </source>
</evidence>
<dbReference type="PANTHER" id="PTHR42852">
    <property type="entry name" value="THIOL:DISULFIDE INTERCHANGE PROTEIN DSBE"/>
    <property type="match status" value="1"/>
</dbReference>
<dbReference type="PANTHER" id="PTHR42852:SF6">
    <property type="entry name" value="THIOL:DISULFIDE INTERCHANGE PROTEIN DSBE"/>
    <property type="match status" value="1"/>
</dbReference>
<keyword evidence="3" id="KW-0201">Cytochrome c-type biogenesis</keyword>
<keyword evidence="8" id="KW-1185">Reference proteome</keyword>
<dbReference type="CDD" id="cd03010">
    <property type="entry name" value="TlpA_like_DsbE"/>
    <property type="match status" value="1"/>
</dbReference>
<dbReference type="InterPro" id="IPR004799">
    <property type="entry name" value="Periplasmic_diS_OxRdtase_DsbE"/>
</dbReference>
<dbReference type="PROSITE" id="PS51352">
    <property type="entry name" value="THIOREDOXIN_2"/>
    <property type="match status" value="1"/>
</dbReference>
<dbReference type="RefSeq" id="WP_316774605.1">
    <property type="nucleotide sequence ID" value="NZ_JASMWN010000004.1"/>
</dbReference>
<sequence length="179" mass="19260">MARISPLMLAPPLIFAGFALLAAVGMFRNDPEALPSARKGQPAPPVVLSALPDKVPFDDAMLRGNGVKLVNYWASWCAPCRVEHPNLEALADEGLPIYGVNYKDETANATAFLAELGDPYVRVGADREGRMALDWGVYGVPETYLVDNSGTILLRIAGPVTQRIINDMLRPAIEAASAQ</sequence>
<evidence type="ECO:0000256" key="5">
    <source>
        <dbReference type="ARBA" id="ARBA00023284"/>
    </source>
</evidence>
<evidence type="ECO:0000313" key="7">
    <source>
        <dbReference type="EMBL" id="MDU9003585.1"/>
    </source>
</evidence>
<evidence type="ECO:0000256" key="1">
    <source>
        <dbReference type="ARBA" id="ARBA00004196"/>
    </source>
</evidence>
<dbReference type="Gene3D" id="3.40.30.10">
    <property type="entry name" value="Glutaredoxin"/>
    <property type="match status" value="1"/>
</dbReference>
<comment type="similarity">
    <text evidence="2">Belongs to the thioredoxin family. DsbE subfamily.</text>
</comment>
<dbReference type="InterPro" id="IPR017937">
    <property type="entry name" value="Thioredoxin_CS"/>
</dbReference>
<feature type="domain" description="Thioredoxin" evidence="6">
    <location>
        <begin position="37"/>
        <end position="178"/>
    </location>
</feature>
<dbReference type="InterPro" id="IPR050553">
    <property type="entry name" value="Thioredoxin_ResA/DsbE_sf"/>
</dbReference>
<name>A0ABU3VBN5_9RHOB</name>
<dbReference type="SUPFAM" id="SSF52833">
    <property type="entry name" value="Thioredoxin-like"/>
    <property type="match status" value="1"/>
</dbReference>
<keyword evidence="5" id="KW-0676">Redox-active center</keyword>
<dbReference type="NCBIfam" id="TIGR00385">
    <property type="entry name" value="dsbE"/>
    <property type="match status" value="1"/>
</dbReference>
<dbReference type="Proteomes" id="UP001255416">
    <property type="component" value="Unassembled WGS sequence"/>
</dbReference>
<protein>
    <submittedName>
        <fullName evidence="7">DsbE family thiol:disulfide interchange protein</fullName>
    </submittedName>
</protein>
<dbReference type="PROSITE" id="PS00194">
    <property type="entry name" value="THIOREDOXIN_1"/>
    <property type="match status" value="1"/>
</dbReference>
<comment type="caution">
    <text evidence="7">The sequence shown here is derived from an EMBL/GenBank/DDBJ whole genome shotgun (WGS) entry which is preliminary data.</text>
</comment>
<evidence type="ECO:0000256" key="2">
    <source>
        <dbReference type="ARBA" id="ARBA00007758"/>
    </source>
</evidence>
<evidence type="ECO:0000259" key="6">
    <source>
        <dbReference type="PROSITE" id="PS51352"/>
    </source>
</evidence>
<comment type="subcellular location">
    <subcellularLocation>
        <location evidence="1">Cell envelope</location>
    </subcellularLocation>
</comment>
<evidence type="ECO:0000313" key="8">
    <source>
        <dbReference type="Proteomes" id="UP001255416"/>
    </source>
</evidence>
<keyword evidence="4" id="KW-1015">Disulfide bond</keyword>
<accession>A0ABU3VBN5</accession>
<dbReference type="EMBL" id="JASMWN010000004">
    <property type="protein sequence ID" value="MDU9003585.1"/>
    <property type="molecule type" value="Genomic_DNA"/>
</dbReference>
<reference evidence="8" key="1">
    <citation type="submission" date="2023-05" db="EMBL/GenBank/DDBJ databases">
        <title>Sedimentitalea sp. nov. JM2-8.</title>
        <authorList>
            <person name="Huang J."/>
        </authorList>
    </citation>
    <scope>NUCLEOTIDE SEQUENCE [LARGE SCALE GENOMIC DNA]</scope>
    <source>
        <strain evidence="8">KHS03</strain>
    </source>
</reference>
<evidence type="ECO:0000256" key="4">
    <source>
        <dbReference type="ARBA" id="ARBA00023157"/>
    </source>
</evidence>
<organism evidence="7 8">
    <name type="scientific">Sedimentitalea todarodis</name>
    <dbReference type="NCBI Taxonomy" id="1631240"/>
    <lineage>
        <taxon>Bacteria</taxon>
        <taxon>Pseudomonadati</taxon>
        <taxon>Pseudomonadota</taxon>
        <taxon>Alphaproteobacteria</taxon>
        <taxon>Rhodobacterales</taxon>
        <taxon>Paracoccaceae</taxon>
        <taxon>Sedimentitalea</taxon>
    </lineage>
</organism>